<feature type="domain" description="Surface-adhesin protein E-like" evidence="1">
    <location>
        <begin position="37"/>
        <end position="144"/>
    </location>
</feature>
<name>A0AAU9BE80_9ENTR</name>
<reference evidence="2" key="1">
    <citation type="journal article" date="2020" name="J Glob Antimicrob Resist">
        <title>Genomic characterization of clinical Enterobacter roggenkampii co-harboring blaIMP-1- and blaGES-5-encoding IncP6 and mcr-9-encoding IncHI2 plasmids isolated in Japan.</title>
        <authorList>
            <person name="Umeda K."/>
            <person name="Nakamura H."/>
            <person name="Fukuda A."/>
            <person name="Matsumoto Y."/>
            <person name="Motooka D."/>
            <person name="Nakamura S."/>
            <person name="Yasui Y."/>
            <person name="Yoshida H."/>
            <person name="Kawahara R."/>
        </authorList>
    </citation>
    <scope>NUCLEOTIDE SEQUENCE</scope>
    <source>
        <strain evidence="2">OIPH-N260</strain>
    </source>
</reference>
<dbReference type="Proteomes" id="UP000595858">
    <property type="component" value="Chromosome"/>
</dbReference>
<sequence>MKKLTWLLLLMLTGCTGTSKPQPQSPPKPPAGVIKILEDKRIASYIDFRVISTYQGNDRLRRFYFINNYAEQTLIIKNPPVYIASSRAIDVINCDKNQRAVMARTYFSKPFAEGDVVHVTQDVGQWESYPKDSLFGIIAESMCSIPVEKLKPEPAKDNRKPLLDE</sequence>
<evidence type="ECO:0000313" key="2">
    <source>
        <dbReference type="EMBL" id="BCL42812.1"/>
    </source>
</evidence>
<dbReference type="AlphaFoldDB" id="A0AAU9BE80"/>
<dbReference type="Gene3D" id="2.40.128.710">
    <property type="entry name" value="Surface-adhesin protein E"/>
    <property type="match status" value="1"/>
</dbReference>
<dbReference type="Pfam" id="PF16747">
    <property type="entry name" value="Adhesin_E"/>
    <property type="match status" value="1"/>
</dbReference>
<dbReference type="InterPro" id="IPR043088">
    <property type="entry name" value="Adhesin_E"/>
</dbReference>
<evidence type="ECO:0000313" key="3">
    <source>
        <dbReference type="Proteomes" id="UP000595858"/>
    </source>
</evidence>
<dbReference type="EMBL" id="AP023447">
    <property type="protein sequence ID" value="BCL42812.1"/>
    <property type="molecule type" value="Genomic_DNA"/>
</dbReference>
<gene>
    <name evidence="2" type="ORF">OIPHN260_23140</name>
</gene>
<dbReference type="InterPro" id="IPR031939">
    <property type="entry name" value="Adhesin_E-like"/>
</dbReference>
<dbReference type="RefSeq" id="WP_223861905.1">
    <property type="nucleotide sequence ID" value="NZ_AP023447.1"/>
</dbReference>
<dbReference type="PROSITE" id="PS51257">
    <property type="entry name" value="PROKAR_LIPOPROTEIN"/>
    <property type="match status" value="1"/>
</dbReference>
<proteinExistence type="predicted"/>
<evidence type="ECO:0000259" key="1">
    <source>
        <dbReference type="Pfam" id="PF16747"/>
    </source>
</evidence>
<protein>
    <recommendedName>
        <fullName evidence="1">Surface-adhesin protein E-like domain-containing protein</fullName>
    </recommendedName>
</protein>
<organism evidence="2 3">
    <name type="scientific">Enterobacter roggenkampii</name>
    <dbReference type="NCBI Taxonomy" id="1812935"/>
    <lineage>
        <taxon>Bacteria</taxon>
        <taxon>Pseudomonadati</taxon>
        <taxon>Pseudomonadota</taxon>
        <taxon>Gammaproteobacteria</taxon>
        <taxon>Enterobacterales</taxon>
        <taxon>Enterobacteriaceae</taxon>
        <taxon>Enterobacter</taxon>
        <taxon>Enterobacter cloacae complex</taxon>
    </lineage>
</organism>
<accession>A0AAU9BE80</accession>